<sequence>MLFVKKKRLIERVLLVEDEPLVAFDTEHFLGSEGYEIVATVDSVADALSAIQADAAIDLVLVDVGLSDGSGVEVAGAAHARGVQVLFVTGNCPGEARRLAAGCLAKPYPQRDLLAAIQAIEAVMAGRKPRKLPGSFSLFAAPGPDQKART</sequence>
<dbReference type="InterPro" id="IPR011006">
    <property type="entry name" value="CheY-like_superfamily"/>
</dbReference>
<proteinExistence type="predicted"/>
<evidence type="ECO:0000313" key="5">
    <source>
        <dbReference type="Proteomes" id="UP001273531"/>
    </source>
</evidence>
<dbReference type="InterPro" id="IPR050595">
    <property type="entry name" value="Bact_response_regulator"/>
</dbReference>
<feature type="modified residue" description="4-aspartylphosphate" evidence="2">
    <location>
        <position position="63"/>
    </location>
</feature>
<dbReference type="Pfam" id="PF00072">
    <property type="entry name" value="Response_reg"/>
    <property type="match status" value="1"/>
</dbReference>
<comment type="caution">
    <text evidence="4">The sequence shown here is derived from an EMBL/GenBank/DDBJ whole genome shotgun (WGS) entry which is preliminary data.</text>
</comment>
<dbReference type="SMART" id="SM00448">
    <property type="entry name" value="REC"/>
    <property type="match status" value="1"/>
</dbReference>
<dbReference type="PANTHER" id="PTHR44591:SF3">
    <property type="entry name" value="RESPONSE REGULATORY DOMAIN-CONTAINING PROTEIN"/>
    <property type="match status" value="1"/>
</dbReference>
<feature type="domain" description="Response regulatory" evidence="3">
    <location>
        <begin position="12"/>
        <end position="121"/>
    </location>
</feature>
<evidence type="ECO:0000256" key="1">
    <source>
        <dbReference type="ARBA" id="ARBA00022553"/>
    </source>
</evidence>
<dbReference type="PANTHER" id="PTHR44591">
    <property type="entry name" value="STRESS RESPONSE REGULATOR PROTEIN 1"/>
    <property type="match status" value="1"/>
</dbReference>
<reference evidence="4 5" key="1">
    <citation type="submission" date="2023-10" db="EMBL/GenBank/DDBJ databases">
        <title>Sphingomonas sp. HF-S4 16S ribosomal RNA gene Genome sequencing and assembly.</title>
        <authorList>
            <person name="Lee H."/>
        </authorList>
    </citation>
    <scope>NUCLEOTIDE SEQUENCE [LARGE SCALE GENOMIC DNA]</scope>
    <source>
        <strain evidence="4 5">HF-S4</strain>
    </source>
</reference>
<dbReference type="EMBL" id="JAWJEJ010000001">
    <property type="protein sequence ID" value="MDV3456434.1"/>
    <property type="molecule type" value="Genomic_DNA"/>
</dbReference>
<protein>
    <submittedName>
        <fullName evidence="4">Response regulator</fullName>
    </submittedName>
</protein>
<organism evidence="4 5">
    <name type="scientific">Sphingomonas agrestis</name>
    <dbReference type="NCBI Taxonomy" id="3080540"/>
    <lineage>
        <taxon>Bacteria</taxon>
        <taxon>Pseudomonadati</taxon>
        <taxon>Pseudomonadota</taxon>
        <taxon>Alphaproteobacteria</taxon>
        <taxon>Sphingomonadales</taxon>
        <taxon>Sphingomonadaceae</taxon>
        <taxon>Sphingomonas</taxon>
    </lineage>
</organism>
<name>A0ABU3Y538_9SPHN</name>
<dbReference type="InterPro" id="IPR001789">
    <property type="entry name" value="Sig_transdc_resp-reg_receiver"/>
</dbReference>
<keyword evidence="5" id="KW-1185">Reference proteome</keyword>
<evidence type="ECO:0000256" key="2">
    <source>
        <dbReference type="PROSITE-ProRule" id="PRU00169"/>
    </source>
</evidence>
<keyword evidence="1 2" id="KW-0597">Phosphoprotein</keyword>
<dbReference type="Proteomes" id="UP001273531">
    <property type="component" value="Unassembled WGS sequence"/>
</dbReference>
<evidence type="ECO:0000259" key="3">
    <source>
        <dbReference type="PROSITE" id="PS50110"/>
    </source>
</evidence>
<dbReference type="RefSeq" id="WP_317225617.1">
    <property type="nucleotide sequence ID" value="NZ_JAWJEJ010000001.1"/>
</dbReference>
<gene>
    <name evidence="4" type="ORF">RZN05_05520</name>
</gene>
<accession>A0ABU3Y538</accession>
<evidence type="ECO:0000313" key="4">
    <source>
        <dbReference type="EMBL" id="MDV3456434.1"/>
    </source>
</evidence>
<dbReference type="Gene3D" id="3.40.50.2300">
    <property type="match status" value="1"/>
</dbReference>
<dbReference type="SUPFAM" id="SSF52172">
    <property type="entry name" value="CheY-like"/>
    <property type="match status" value="1"/>
</dbReference>
<dbReference type="PROSITE" id="PS50110">
    <property type="entry name" value="RESPONSE_REGULATORY"/>
    <property type="match status" value="1"/>
</dbReference>